<feature type="compositionally biased region" description="Basic and acidic residues" evidence="1">
    <location>
        <begin position="134"/>
        <end position="144"/>
    </location>
</feature>
<dbReference type="PATRIC" id="fig|396014.3.peg.728"/>
<name>Z9JUW8_9MICO</name>
<dbReference type="InterPro" id="IPR004360">
    <property type="entry name" value="Glyas_Fos-R_dOase_dom"/>
</dbReference>
<protein>
    <submittedName>
        <fullName evidence="3">Glyoxalase</fullName>
    </submittedName>
</protein>
<dbReference type="Gene3D" id="3.10.180.10">
    <property type="entry name" value="2,3-Dihydroxybiphenyl 1,2-Dioxygenase, domain 1"/>
    <property type="match status" value="1"/>
</dbReference>
<accession>Z9JUW8</accession>
<dbReference type="HOGENOM" id="CLU_046006_18_5_11"/>
<dbReference type="InterPro" id="IPR029068">
    <property type="entry name" value="Glyas_Bleomycin-R_OHBP_Dase"/>
</dbReference>
<dbReference type="InterPro" id="IPR037523">
    <property type="entry name" value="VOC_core"/>
</dbReference>
<dbReference type="RefSeq" id="WP_038370719.1">
    <property type="nucleotide sequence ID" value="NZ_KK069989.1"/>
</dbReference>
<evidence type="ECO:0000313" key="3">
    <source>
        <dbReference type="EMBL" id="EWS82170.1"/>
    </source>
</evidence>
<feature type="domain" description="VOC" evidence="2">
    <location>
        <begin position="2"/>
        <end position="121"/>
    </location>
</feature>
<evidence type="ECO:0000259" key="2">
    <source>
        <dbReference type="PROSITE" id="PS51819"/>
    </source>
</evidence>
<proteinExistence type="predicted"/>
<dbReference type="OrthoDB" id="9798201at2"/>
<dbReference type="PROSITE" id="PS51819">
    <property type="entry name" value="VOC"/>
    <property type="match status" value="1"/>
</dbReference>
<evidence type="ECO:0000256" key="1">
    <source>
        <dbReference type="SAM" id="MobiDB-lite"/>
    </source>
</evidence>
<dbReference type="EMBL" id="JDYK01000003">
    <property type="protein sequence ID" value="EWS82170.1"/>
    <property type="molecule type" value="Genomic_DNA"/>
</dbReference>
<dbReference type="Pfam" id="PF00903">
    <property type="entry name" value="Glyoxalase"/>
    <property type="match status" value="1"/>
</dbReference>
<dbReference type="Proteomes" id="UP000023067">
    <property type="component" value="Unassembled WGS sequence"/>
</dbReference>
<feature type="region of interest" description="Disordered" evidence="1">
    <location>
        <begin position="124"/>
        <end position="144"/>
    </location>
</feature>
<dbReference type="SUPFAM" id="SSF54593">
    <property type="entry name" value="Glyoxalase/Bleomycin resistance protein/Dihydroxybiphenyl dioxygenase"/>
    <property type="match status" value="1"/>
</dbReference>
<comment type="caution">
    <text evidence="3">The sequence shown here is derived from an EMBL/GenBank/DDBJ whole genome shotgun (WGS) entry which is preliminary data.</text>
</comment>
<organism evidence="3 4">
    <name type="scientific">Brachybacterium phenoliresistens</name>
    <dbReference type="NCBI Taxonomy" id="396014"/>
    <lineage>
        <taxon>Bacteria</taxon>
        <taxon>Bacillati</taxon>
        <taxon>Actinomycetota</taxon>
        <taxon>Actinomycetes</taxon>
        <taxon>Micrococcales</taxon>
        <taxon>Dermabacteraceae</taxon>
        <taxon>Brachybacterium</taxon>
    </lineage>
</organism>
<dbReference type="STRING" id="396014.BF93_11085"/>
<sequence length="144" mass="15308">MHLAATRILTDDVDTLLAFYADLTGVDAVRRHPMFGEIRTPTGTLAIASTATIPLLGEGVAEARANRSIILDLQVEDVDAVSRALPRGTGTVGDAPRDMPWGNRSFLLRDPDGNLVNVFTPLGRTAQEGPAEGGHARPAESRPV</sequence>
<keyword evidence="4" id="KW-1185">Reference proteome</keyword>
<dbReference type="AlphaFoldDB" id="Z9JUW8"/>
<gene>
    <name evidence="3" type="ORF">BF93_11085</name>
</gene>
<reference evidence="3 4" key="1">
    <citation type="submission" date="2014-02" db="EMBL/GenBank/DDBJ databases">
        <title>Genome sequence of Brachybacterium phenoliresistens strain W13A50.</title>
        <authorList>
            <person name="Wang X."/>
        </authorList>
    </citation>
    <scope>NUCLEOTIDE SEQUENCE [LARGE SCALE GENOMIC DNA]</scope>
    <source>
        <strain evidence="3 4">W13A50</strain>
    </source>
</reference>
<dbReference type="eggNOG" id="COG0346">
    <property type="taxonomic scope" value="Bacteria"/>
</dbReference>
<evidence type="ECO:0000313" key="4">
    <source>
        <dbReference type="Proteomes" id="UP000023067"/>
    </source>
</evidence>